<dbReference type="Pfam" id="PF04827">
    <property type="entry name" value="Plant_tran"/>
    <property type="match status" value="1"/>
</dbReference>
<gene>
    <name evidence="2" type="ORF">FSB_LOCUS48915</name>
</gene>
<feature type="region of interest" description="Disordered" evidence="1">
    <location>
        <begin position="457"/>
        <end position="525"/>
    </location>
</feature>
<feature type="region of interest" description="Disordered" evidence="1">
    <location>
        <begin position="541"/>
        <end position="581"/>
    </location>
</feature>
<dbReference type="AlphaFoldDB" id="A0A2N9IAC6"/>
<evidence type="ECO:0000256" key="1">
    <source>
        <dbReference type="SAM" id="MobiDB-lite"/>
    </source>
</evidence>
<dbReference type="EMBL" id="OIVN01005126">
    <property type="protein sequence ID" value="SPD21033.1"/>
    <property type="molecule type" value="Genomic_DNA"/>
</dbReference>
<accession>A0A2N9IAC6</accession>
<feature type="compositionally biased region" description="Polar residues" evidence="1">
    <location>
        <begin position="541"/>
        <end position="560"/>
    </location>
</feature>
<protein>
    <recommendedName>
        <fullName evidence="3">DDE Tnp4 domain-containing protein</fullName>
    </recommendedName>
</protein>
<sequence>MMVLRELWYCHVAVLSFHASSSSNPPRFPCAYPFLSDFRGQFWRSSGTQNGSCGISFGKLSTSSFQRYKVCANRSSDEGVMAPGSRGVGAVFVHFSDADSGQTGNAIGEPRVPRRSRSHYLSNAPGLADQLVASRKDSAREGGSCAAYFCKVPDLRKSELGLVRYGPANRGHRGVFGPFEGSFPIGIPASPDKFLAIREFLVVHECVFFPTCPGSQINLLRVRKTLCASVATSVGKFRNFQQNLILSACFHARGRRSSRCRIPTILVSSESLRYLLFYGTGLAQRRVWELLTIRKLHVVAEVNLLPKGLGSRTKLQRVGENLCANVASQVGCFVNNTYQNLAKGGQFDPVFGLVNGPGQTLVKLGQPWSNLVELGQSSPNSWRCIPDYISRVSGHGGSLVGSETARSNLGQTWSTLVKLGRTSGNVSRTFFLGVFDAAKCRQIVLVRFGLSRFAHRHPRKSRGRGGLGPAARGQGGRLGPAAQRKGGMAERRESLSYGEAEREMVNGQPTKQTATNQKWDWLQPPGRALPVTLSLQNRIPVTNQTHGSGDQPNRQGSGTATPGGRLGRGVGLSRPGRDRHGWVTSRPAGIGHGKAWRQAGVVLSFAAWPAGWASPSRRGRGPRDYQMREMEMALLESDSDDDVEILSILAMEDERLKKERASTSHRGSIVGRKVIKRNYLQGEERLFHDYFADSPVFPSYIFRRRFRMSRPLFFRLQSALEAYDPYFIQKRNAAGTLGLSSLQKMTAALRILAYGVAADSTDEYVRIGESTAVESLKKFVKAVVNIFSEEYLRSPNSNDIARLLAVNEKRGFPGMLGSIDCMHWKWKNCPTAWKGQYTGHSREPTLILEAIASYDRWIWHAFFGLPGSHNDINVLEHSSVFTELAQGRAPPVNYSINGHDYTMGYYLADGIYPQWSTFVKTISAPVEAKKKHFARVQEACRKDVECAFGILQARFSIVRGPARFWDEATLNDIMKACIILHNMIIEDERDSNEVQQDDDYEQVPESIPIPVSREPTIEVQNFIQSHIRIRDRETHSQLQADLVEHLWQLHGQS</sequence>
<evidence type="ECO:0000313" key="2">
    <source>
        <dbReference type="EMBL" id="SPD21033.1"/>
    </source>
</evidence>
<dbReference type="PANTHER" id="PTHR47150:SF7">
    <property type="entry name" value="NUCLEASE"/>
    <property type="match status" value="1"/>
</dbReference>
<reference evidence="2" key="1">
    <citation type="submission" date="2018-02" db="EMBL/GenBank/DDBJ databases">
        <authorList>
            <person name="Cohen D.B."/>
            <person name="Kent A.D."/>
        </authorList>
    </citation>
    <scope>NUCLEOTIDE SEQUENCE</scope>
</reference>
<evidence type="ECO:0008006" key="3">
    <source>
        <dbReference type="Google" id="ProtNLM"/>
    </source>
</evidence>
<feature type="compositionally biased region" description="Polar residues" evidence="1">
    <location>
        <begin position="507"/>
        <end position="518"/>
    </location>
</feature>
<name>A0A2N9IAC6_FAGSY</name>
<proteinExistence type="predicted"/>
<dbReference type="InterPro" id="IPR006912">
    <property type="entry name" value="Harbinger_derived_prot"/>
</dbReference>
<feature type="compositionally biased region" description="Gly residues" evidence="1">
    <location>
        <begin position="464"/>
        <end position="478"/>
    </location>
</feature>
<feature type="compositionally biased region" description="Basic and acidic residues" evidence="1">
    <location>
        <begin position="487"/>
        <end position="504"/>
    </location>
</feature>
<dbReference type="PANTHER" id="PTHR47150">
    <property type="entry name" value="OS12G0169200 PROTEIN"/>
    <property type="match status" value="1"/>
</dbReference>
<organism evidence="2">
    <name type="scientific">Fagus sylvatica</name>
    <name type="common">Beechnut</name>
    <dbReference type="NCBI Taxonomy" id="28930"/>
    <lineage>
        <taxon>Eukaryota</taxon>
        <taxon>Viridiplantae</taxon>
        <taxon>Streptophyta</taxon>
        <taxon>Embryophyta</taxon>
        <taxon>Tracheophyta</taxon>
        <taxon>Spermatophyta</taxon>
        <taxon>Magnoliopsida</taxon>
        <taxon>eudicotyledons</taxon>
        <taxon>Gunneridae</taxon>
        <taxon>Pentapetalae</taxon>
        <taxon>rosids</taxon>
        <taxon>fabids</taxon>
        <taxon>Fagales</taxon>
        <taxon>Fagaceae</taxon>
        <taxon>Fagus</taxon>
    </lineage>
</organism>